<organism evidence="1">
    <name type="scientific">viral metagenome</name>
    <dbReference type="NCBI Taxonomy" id="1070528"/>
    <lineage>
        <taxon>unclassified sequences</taxon>
        <taxon>metagenomes</taxon>
        <taxon>organismal metagenomes</taxon>
    </lineage>
</organism>
<evidence type="ECO:0000313" key="1">
    <source>
        <dbReference type="EMBL" id="QHU22995.1"/>
    </source>
</evidence>
<sequence>MAESQAMYDVAALFAGEAHSETRKNWCKEAVKNKVFTSKHPKACT</sequence>
<dbReference type="EMBL" id="MN741020">
    <property type="protein sequence ID" value="QHU22995.1"/>
    <property type="molecule type" value="Genomic_DNA"/>
</dbReference>
<protein>
    <submittedName>
        <fullName evidence="1">Uncharacterized protein</fullName>
    </submittedName>
</protein>
<proteinExistence type="predicted"/>
<dbReference type="AlphaFoldDB" id="A0A6C0KYF2"/>
<accession>A0A6C0KYF2</accession>
<name>A0A6C0KYF2_9ZZZZ</name>
<reference evidence="1" key="1">
    <citation type="journal article" date="2020" name="Nature">
        <title>Giant virus diversity and host interactions through global metagenomics.</title>
        <authorList>
            <person name="Schulz F."/>
            <person name="Roux S."/>
            <person name="Paez-Espino D."/>
            <person name="Jungbluth S."/>
            <person name="Walsh D.A."/>
            <person name="Denef V.J."/>
            <person name="McMahon K.D."/>
            <person name="Konstantinidis K.T."/>
            <person name="Eloe-Fadrosh E.A."/>
            <person name="Kyrpides N.C."/>
            <person name="Woyke T."/>
        </authorList>
    </citation>
    <scope>NUCLEOTIDE SEQUENCE</scope>
    <source>
        <strain evidence="1">GVMAG-S-ERX555907-63</strain>
    </source>
</reference>